<feature type="domain" description="Ribosome recycling factor" evidence="7">
    <location>
        <begin position="25"/>
        <end position="184"/>
    </location>
</feature>
<dbReference type="FunFam" id="3.30.1360.40:FF:000001">
    <property type="entry name" value="Ribosome-recycling factor"/>
    <property type="match status" value="1"/>
</dbReference>
<keyword evidence="3 6" id="KW-0963">Cytoplasm</keyword>
<dbReference type="NCBIfam" id="TIGR00496">
    <property type="entry name" value="frr"/>
    <property type="match status" value="1"/>
</dbReference>
<dbReference type="RefSeq" id="WP_046579314.1">
    <property type="nucleotide sequence ID" value="NZ_CP010429.1"/>
</dbReference>
<dbReference type="PANTHER" id="PTHR20982">
    <property type="entry name" value="RIBOSOME RECYCLING FACTOR"/>
    <property type="match status" value="1"/>
</dbReference>
<comment type="function">
    <text evidence="5 6">Responsible for the release of ribosomes from messenger RNA at the termination of protein biosynthesis. May increase the efficiency of translation by recycling ribosomes from one round of translation to another.</text>
</comment>
<dbReference type="SUPFAM" id="SSF55194">
    <property type="entry name" value="Ribosome recycling factor, RRF"/>
    <property type="match status" value="1"/>
</dbReference>
<evidence type="ECO:0000256" key="5">
    <source>
        <dbReference type="ARBA" id="ARBA00025050"/>
    </source>
</evidence>
<dbReference type="HAMAP" id="MF_00040">
    <property type="entry name" value="RRF"/>
    <property type="match status" value="1"/>
</dbReference>
<evidence type="ECO:0000313" key="8">
    <source>
        <dbReference type="EMBL" id="AKD58436.1"/>
    </source>
</evidence>
<evidence type="ECO:0000313" key="9">
    <source>
        <dbReference type="Proteomes" id="UP000033054"/>
    </source>
</evidence>
<dbReference type="EMBL" id="CP010429">
    <property type="protein sequence ID" value="AKD58436.1"/>
    <property type="molecule type" value="Genomic_DNA"/>
</dbReference>
<dbReference type="InterPro" id="IPR036191">
    <property type="entry name" value="RRF_sf"/>
</dbReference>
<dbReference type="Pfam" id="PF01765">
    <property type="entry name" value="RRF"/>
    <property type="match status" value="1"/>
</dbReference>
<evidence type="ECO:0000256" key="4">
    <source>
        <dbReference type="ARBA" id="ARBA00022917"/>
    </source>
</evidence>
<dbReference type="HOGENOM" id="CLU_073981_2_0_10"/>
<evidence type="ECO:0000256" key="2">
    <source>
        <dbReference type="ARBA" id="ARBA00005912"/>
    </source>
</evidence>
<keyword evidence="4 6" id="KW-0648">Protein biosynthesis</keyword>
<dbReference type="CDD" id="cd00520">
    <property type="entry name" value="RRF"/>
    <property type="match status" value="1"/>
</dbReference>
<evidence type="ECO:0000259" key="7">
    <source>
        <dbReference type="Pfam" id="PF01765"/>
    </source>
</evidence>
<dbReference type="KEGG" id="srd:SD10_09905"/>
<evidence type="ECO:0000256" key="6">
    <source>
        <dbReference type="HAMAP-Rule" id="MF_00040"/>
    </source>
</evidence>
<dbReference type="Gene3D" id="1.10.132.20">
    <property type="entry name" value="Ribosome-recycling factor"/>
    <property type="match status" value="1"/>
</dbReference>
<dbReference type="GO" id="GO:0005829">
    <property type="term" value="C:cytosol"/>
    <property type="evidence" value="ECO:0007669"/>
    <property type="project" value="GOC"/>
</dbReference>
<dbReference type="AlphaFoldDB" id="A0A0E3VAP5"/>
<dbReference type="OrthoDB" id="9804006at2"/>
<proteinExistence type="inferred from homology"/>
<accession>A0A0E3VAP5</accession>
<dbReference type="Proteomes" id="UP000033054">
    <property type="component" value="Chromosome"/>
</dbReference>
<dbReference type="FunFam" id="1.10.132.20:FF:000001">
    <property type="entry name" value="Ribosome-recycling factor"/>
    <property type="match status" value="1"/>
</dbReference>
<evidence type="ECO:0000256" key="1">
    <source>
        <dbReference type="ARBA" id="ARBA00004496"/>
    </source>
</evidence>
<evidence type="ECO:0000256" key="3">
    <source>
        <dbReference type="ARBA" id="ARBA00022490"/>
    </source>
</evidence>
<dbReference type="PANTHER" id="PTHR20982:SF3">
    <property type="entry name" value="MITOCHONDRIAL RIBOSOME RECYCLING FACTOR PSEUDO 1"/>
    <property type="match status" value="1"/>
</dbReference>
<dbReference type="Gene3D" id="3.30.1360.40">
    <property type="match status" value="1"/>
</dbReference>
<sequence length="186" mass="21040">MEEIELFLDDAKDTMEKALKHLAIELTKIRAGKANVGMLDGIQIEYYGMMSPLHTVASVNTPDARTLVIKPFEKKLIGEVEKAIRNSNLGLNPNNDGEQIRLSIPPLTEERRRDLVKKVKQEVETAKVNVRNIRKDTNDDIRKLTKEGVSEDAVKVGEERVQKLTDAFIARIDETFVAKEKDIMVV</sequence>
<organism evidence="8 9">
    <name type="scientific">Spirosoma radiotolerans</name>
    <dbReference type="NCBI Taxonomy" id="1379870"/>
    <lineage>
        <taxon>Bacteria</taxon>
        <taxon>Pseudomonadati</taxon>
        <taxon>Bacteroidota</taxon>
        <taxon>Cytophagia</taxon>
        <taxon>Cytophagales</taxon>
        <taxon>Cytophagaceae</taxon>
        <taxon>Spirosoma</taxon>
    </lineage>
</organism>
<comment type="similarity">
    <text evidence="2 6">Belongs to the RRF family.</text>
</comment>
<dbReference type="GO" id="GO:0002184">
    <property type="term" value="P:cytoplasmic translational termination"/>
    <property type="evidence" value="ECO:0007669"/>
    <property type="project" value="TreeGrafter"/>
</dbReference>
<dbReference type="GO" id="GO:0043023">
    <property type="term" value="F:ribosomal large subunit binding"/>
    <property type="evidence" value="ECO:0007669"/>
    <property type="project" value="TreeGrafter"/>
</dbReference>
<dbReference type="InterPro" id="IPR023584">
    <property type="entry name" value="Ribosome_recyc_fac_dom"/>
</dbReference>
<gene>
    <name evidence="6" type="primary">frr</name>
    <name evidence="8" type="ORF">SD10_09905</name>
</gene>
<dbReference type="InterPro" id="IPR002661">
    <property type="entry name" value="Ribosome_recyc_fac"/>
</dbReference>
<dbReference type="PATRIC" id="fig|1379870.5.peg.2152"/>
<name>A0A0E3VAP5_9BACT</name>
<comment type="subcellular location">
    <subcellularLocation>
        <location evidence="1 6">Cytoplasm</location>
    </subcellularLocation>
</comment>
<protein>
    <recommendedName>
        <fullName evidence="6">Ribosome-recycling factor</fullName>
        <shortName evidence="6">RRF</shortName>
    </recommendedName>
    <alternativeName>
        <fullName evidence="6">Ribosome-releasing factor</fullName>
    </alternativeName>
</protein>
<dbReference type="STRING" id="1379870.SD10_09905"/>
<keyword evidence="9" id="KW-1185">Reference proteome</keyword>
<reference evidence="8 9" key="1">
    <citation type="journal article" date="2014" name="Curr. Microbiol.">
        <title>Spirosoma radiotolerans sp. nov., a gamma-radiation-resistant bacterium isolated from gamma ray-irradiated soil.</title>
        <authorList>
            <person name="Lee J.J."/>
            <person name="Srinivasan S."/>
            <person name="Lim S."/>
            <person name="Joe M."/>
            <person name="Im S."/>
            <person name="Bae S.I."/>
            <person name="Park K.R."/>
            <person name="Han J.H."/>
            <person name="Park S.H."/>
            <person name="Joo B.M."/>
            <person name="Park S.J."/>
            <person name="Kim M.K."/>
        </authorList>
    </citation>
    <scope>NUCLEOTIDE SEQUENCE [LARGE SCALE GENOMIC DNA]</scope>
    <source>
        <strain evidence="8 9">DG5A</strain>
    </source>
</reference>